<comment type="caution">
    <text evidence="2">The sequence shown here is derived from an EMBL/GenBank/DDBJ whole genome shotgun (WGS) entry which is preliminary data.</text>
</comment>
<evidence type="ECO:0000313" key="3">
    <source>
        <dbReference type="Proteomes" id="UP000688137"/>
    </source>
</evidence>
<dbReference type="OMA" id="QKQWNNS"/>
<dbReference type="Proteomes" id="UP000688137">
    <property type="component" value="Unassembled WGS sequence"/>
</dbReference>
<sequence>MTTNLGPKLKFVMPTKKSISLEDIFEVNFDLEQRQWNNSKMERKVSFASSTLIFLRYSEEEILHFRQRLKSQIHSSIELIESSYLNPQLCSPGKQNRKKSCFKENDEQFN</sequence>
<proteinExistence type="predicted"/>
<name>A0A8S1NT25_PARPR</name>
<feature type="compositionally biased region" description="Basic and acidic residues" evidence="1">
    <location>
        <begin position="101"/>
        <end position="110"/>
    </location>
</feature>
<feature type="region of interest" description="Disordered" evidence="1">
    <location>
        <begin position="91"/>
        <end position="110"/>
    </location>
</feature>
<evidence type="ECO:0000313" key="2">
    <source>
        <dbReference type="EMBL" id="CAD8093136.1"/>
    </source>
</evidence>
<accession>A0A8S1NT25</accession>
<organism evidence="2 3">
    <name type="scientific">Paramecium primaurelia</name>
    <dbReference type="NCBI Taxonomy" id="5886"/>
    <lineage>
        <taxon>Eukaryota</taxon>
        <taxon>Sar</taxon>
        <taxon>Alveolata</taxon>
        <taxon>Ciliophora</taxon>
        <taxon>Intramacronucleata</taxon>
        <taxon>Oligohymenophorea</taxon>
        <taxon>Peniculida</taxon>
        <taxon>Parameciidae</taxon>
        <taxon>Paramecium</taxon>
    </lineage>
</organism>
<dbReference type="EMBL" id="CAJJDM010000095">
    <property type="protein sequence ID" value="CAD8093136.1"/>
    <property type="molecule type" value="Genomic_DNA"/>
</dbReference>
<keyword evidence="3" id="KW-1185">Reference proteome</keyword>
<evidence type="ECO:0000256" key="1">
    <source>
        <dbReference type="SAM" id="MobiDB-lite"/>
    </source>
</evidence>
<reference evidence="2" key="1">
    <citation type="submission" date="2021-01" db="EMBL/GenBank/DDBJ databases">
        <authorList>
            <consortium name="Genoscope - CEA"/>
            <person name="William W."/>
        </authorList>
    </citation>
    <scope>NUCLEOTIDE SEQUENCE</scope>
</reference>
<gene>
    <name evidence="2" type="ORF">PPRIM_AZ9-3.1.T0920140</name>
</gene>
<dbReference type="AlphaFoldDB" id="A0A8S1NT25"/>
<protein>
    <submittedName>
        <fullName evidence="2">Uncharacterized protein</fullName>
    </submittedName>
</protein>